<evidence type="ECO:0000256" key="1">
    <source>
        <dbReference type="ARBA" id="ARBA00022649"/>
    </source>
</evidence>
<dbReference type="Pfam" id="PF01934">
    <property type="entry name" value="HepT-like"/>
    <property type="match status" value="1"/>
</dbReference>
<dbReference type="KEGG" id="nwr:E3U44_16745"/>
<proteinExistence type="inferred from homology"/>
<keyword evidence="3" id="KW-0378">Hydrolase</keyword>
<dbReference type="Gene3D" id="1.20.120.580">
    <property type="entry name" value="bsu32300-like"/>
    <property type="match status" value="1"/>
</dbReference>
<evidence type="ECO:0008006" key="7">
    <source>
        <dbReference type="Google" id="ProtNLM"/>
    </source>
</evidence>
<keyword evidence="6" id="KW-1185">Reference proteome</keyword>
<accession>A0A4P7C345</accession>
<dbReference type="AlphaFoldDB" id="A0A4P7C345"/>
<evidence type="ECO:0000313" key="6">
    <source>
        <dbReference type="Proteomes" id="UP000294325"/>
    </source>
</evidence>
<protein>
    <recommendedName>
        <fullName evidence="7">DUF86 domain-containing protein</fullName>
    </recommendedName>
</protein>
<keyword evidence="1" id="KW-1277">Toxin-antitoxin system</keyword>
<evidence type="ECO:0000256" key="2">
    <source>
        <dbReference type="ARBA" id="ARBA00022722"/>
    </source>
</evidence>
<evidence type="ECO:0000256" key="3">
    <source>
        <dbReference type="ARBA" id="ARBA00022801"/>
    </source>
</evidence>
<dbReference type="GO" id="GO:0004540">
    <property type="term" value="F:RNA nuclease activity"/>
    <property type="evidence" value="ECO:0007669"/>
    <property type="project" value="InterPro"/>
</dbReference>
<keyword evidence="2" id="KW-0540">Nuclease</keyword>
<sequence>MIRPEFVLRKLQLIADDLERLMRFRDETLESLTADDLKLAAVERILERIVMRAIDVNEHLIRDYH</sequence>
<name>A0A4P7C345_9GAMM</name>
<comment type="similarity">
    <text evidence="4">Belongs to the HepT RNase toxin family.</text>
</comment>
<gene>
    <name evidence="5" type="ORF">E3U44_16745</name>
</gene>
<evidence type="ECO:0000256" key="4">
    <source>
        <dbReference type="ARBA" id="ARBA00024207"/>
    </source>
</evidence>
<dbReference type="InterPro" id="IPR008201">
    <property type="entry name" value="HepT-like"/>
</dbReference>
<dbReference type="GO" id="GO:0016787">
    <property type="term" value="F:hydrolase activity"/>
    <property type="evidence" value="ECO:0007669"/>
    <property type="project" value="UniProtKB-KW"/>
</dbReference>
<reference evidence="5 6" key="1">
    <citation type="submission" date="2019-03" db="EMBL/GenBank/DDBJ databases">
        <title>The genome sequence of Nitrosococcus wardiae strain D1FHST reveals the archetypal metabolic capacity of ammonia-oxidizing Gammaproteobacteria.</title>
        <authorList>
            <person name="Wang L."/>
            <person name="Lim C.K."/>
            <person name="Hanson T.E."/>
            <person name="Dang H."/>
            <person name="Klotz M.G."/>
        </authorList>
    </citation>
    <scope>NUCLEOTIDE SEQUENCE [LARGE SCALE GENOMIC DNA]</scope>
    <source>
        <strain evidence="5 6">D1FHS</strain>
    </source>
</reference>
<dbReference type="Proteomes" id="UP000294325">
    <property type="component" value="Chromosome"/>
</dbReference>
<organism evidence="5 6">
    <name type="scientific">Nitrosococcus wardiae</name>
    <dbReference type="NCBI Taxonomy" id="1814290"/>
    <lineage>
        <taxon>Bacteria</taxon>
        <taxon>Pseudomonadati</taxon>
        <taxon>Pseudomonadota</taxon>
        <taxon>Gammaproteobacteria</taxon>
        <taxon>Chromatiales</taxon>
        <taxon>Chromatiaceae</taxon>
        <taxon>Nitrosococcus</taxon>
    </lineage>
</organism>
<dbReference type="OrthoDB" id="9796612at2"/>
<evidence type="ECO:0000313" key="5">
    <source>
        <dbReference type="EMBL" id="QBQ55974.1"/>
    </source>
</evidence>
<dbReference type="GO" id="GO:0110001">
    <property type="term" value="C:toxin-antitoxin complex"/>
    <property type="evidence" value="ECO:0007669"/>
    <property type="project" value="InterPro"/>
</dbReference>
<dbReference type="RefSeq" id="WP_134359228.1">
    <property type="nucleotide sequence ID" value="NZ_CP038033.1"/>
</dbReference>
<dbReference type="InterPro" id="IPR037038">
    <property type="entry name" value="HepT-like_sf"/>
</dbReference>
<dbReference type="EMBL" id="CP038033">
    <property type="protein sequence ID" value="QBQ55974.1"/>
    <property type="molecule type" value="Genomic_DNA"/>
</dbReference>